<gene>
    <name evidence="2" type="ORF">CD117_02935</name>
</gene>
<evidence type="ECO:0000313" key="3">
    <source>
        <dbReference type="Proteomes" id="UP000274792"/>
    </source>
</evidence>
<dbReference type="RefSeq" id="WP_126476637.1">
    <property type="nucleotide sequence ID" value="NZ_RXWV01000019.1"/>
</dbReference>
<keyword evidence="1" id="KW-0812">Transmembrane</keyword>
<accession>A0AAJ4SJ48</accession>
<proteinExistence type="predicted"/>
<keyword evidence="1" id="KW-1133">Transmembrane helix</keyword>
<dbReference type="EMBL" id="RXWV01000019">
    <property type="protein sequence ID" value="RTX74377.1"/>
    <property type="molecule type" value="Genomic_DNA"/>
</dbReference>
<evidence type="ECO:0000313" key="2">
    <source>
        <dbReference type="EMBL" id="RTX74377.1"/>
    </source>
</evidence>
<dbReference type="AlphaFoldDB" id="A0AAJ4SJ48"/>
<evidence type="ECO:0000256" key="1">
    <source>
        <dbReference type="SAM" id="Phobius"/>
    </source>
</evidence>
<feature type="transmembrane region" description="Helical" evidence="1">
    <location>
        <begin position="86"/>
        <end position="106"/>
    </location>
</feature>
<feature type="transmembrane region" description="Helical" evidence="1">
    <location>
        <begin position="58"/>
        <end position="79"/>
    </location>
</feature>
<protein>
    <submittedName>
        <fullName evidence="2">Uncharacterized protein</fullName>
    </submittedName>
</protein>
<reference evidence="2 3" key="1">
    <citation type="submission" date="2018-10" db="EMBL/GenBank/DDBJ databases">
        <title>A collection Staphylococci species genome sequencing.</title>
        <authorList>
            <person name="Cole K."/>
        </authorList>
    </citation>
    <scope>NUCLEOTIDE SEQUENCE [LARGE SCALE GENOMIC DNA]</scope>
    <source>
        <strain evidence="3">NCTC 12218</strain>
    </source>
</reference>
<dbReference type="Proteomes" id="UP000274792">
    <property type="component" value="Unassembled WGS sequence"/>
</dbReference>
<comment type="caution">
    <text evidence="2">The sequence shown here is derived from an EMBL/GenBank/DDBJ whole genome shotgun (WGS) entry which is preliminary data.</text>
</comment>
<feature type="transmembrane region" description="Helical" evidence="1">
    <location>
        <begin position="12"/>
        <end position="28"/>
    </location>
</feature>
<keyword evidence="1" id="KW-0472">Membrane</keyword>
<sequence length="130" mass="14506">MNEIVEDFSIAAWNFITLIISITLFFFLKHSANSFVSQYGSDVNVRNLFKQGYVSDTATILSLTLITIIFFVLTIFIALRMLSITALIQIVVSLIFIFLTFSISVLPFLGTLLLIIVGGLGVFFVLNNID</sequence>
<organism evidence="2 3">
    <name type="scientific">Mammaliicoccus sciuri</name>
    <name type="common">Staphylococcus sciuri</name>
    <dbReference type="NCBI Taxonomy" id="1296"/>
    <lineage>
        <taxon>Bacteria</taxon>
        <taxon>Bacillati</taxon>
        <taxon>Bacillota</taxon>
        <taxon>Bacilli</taxon>
        <taxon>Bacillales</taxon>
        <taxon>Staphylococcaceae</taxon>
        <taxon>Mammaliicoccus</taxon>
    </lineage>
</organism>
<name>A0AAJ4SJ48_MAMSC</name>
<feature type="transmembrane region" description="Helical" evidence="1">
    <location>
        <begin position="112"/>
        <end position="129"/>
    </location>
</feature>